<gene>
    <name evidence="1" type="ORF">UW49_C0023G0001</name>
</gene>
<name>A0A0G1I9H2_9BACT</name>
<evidence type="ECO:0000313" key="1">
    <source>
        <dbReference type="EMBL" id="KKT55428.1"/>
    </source>
</evidence>
<feature type="non-terminal residue" evidence="1">
    <location>
        <position position="22"/>
    </location>
</feature>
<protein>
    <submittedName>
        <fullName evidence="1">Uncharacterized protein</fullName>
    </submittedName>
</protein>
<proteinExistence type="predicted"/>
<accession>A0A0G1I9H2</accession>
<comment type="caution">
    <text evidence="1">The sequence shown here is derived from an EMBL/GenBank/DDBJ whole genome shotgun (WGS) entry which is preliminary data.</text>
</comment>
<reference evidence="1 2" key="1">
    <citation type="journal article" date="2015" name="Nature">
        <title>rRNA introns, odd ribosomes, and small enigmatic genomes across a large radiation of phyla.</title>
        <authorList>
            <person name="Brown C.T."/>
            <person name="Hug L.A."/>
            <person name="Thomas B.C."/>
            <person name="Sharon I."/>
            <person name="Castelle C.J."/>
            <person name="Singh A."/>
            <person name="Wilkins M.J."/>
            <person name="Williams K.H."/>
            <person name="Banfield J.F."/>
        </authorList>
    </citation>
    <scope>NUCLEOTIDE SEQUENCE [LARGE SCALE GENOMIC DNA]</scope>
</reference>
<sequence>MTVYQDALRYRYMITEKALKKT</sequence>
<dbReference type="AlphaFoldDB" id="A0A0G1I9H2"/>
<organism evidence="1 2">
    <name type="scientific">Candidatus Giovannonibacteria bacterium GW2011_GWB1_44_23</name>
    <dbReference type="NCBI Taxonomy" id="1618652"/>
    <lineage>
        <taxon>Bacteria</taxon>
        <taxon>Candidatus Giovannoniibacteriota</taxon>
    </lineage>
</organism>
<dbReference type="Proteomes" id="UP000033977">
    <property type="component" value="Unassembled WGS sequence"/>
</dbReference>
<evidence type="ECO:0000313" key="2">
    <source>
        <dbReference type="Proteomes" id="UP000033977"/>
    </source>
</evidence>
<dbReference type="EMBL" id="LCIN01000023">
    <property type="protein sequence ID" value="KKT55428.1"/>
    <property type="molecule type" value="Genomic_DNA"/>
</dbReference>